<dbReference type="HAMAP" id="MF_01818">
    <property type="entry name" value="RNase_Z_BN"/>
    <property type="match status" value="1"/>
</dbReference>
<comment type="subunit">
    <text evidence="2">Homodimer.</text>
</comment>
<name>A0A485KR74_9STRA</name>
<dbReference type="Pfam" id="PF23023">
    <property type="entry name" value="Anti-Pycsar_Apyc1"/>
    <property type="match status" value="1"/>
</dbReference>
<sequence length="446" mass="48772">MPRRHHSSSDGSVLPQPPLVEIVFLGTASMVSSSTRHVSGIGVAIGGDCWIFDAGEGTNTQLAKSNVLQSAVSRIFVTHMHGDHVFGLMGLLLSVGCTGDMRDIQVVGPPGLRRYLRRNLAETQSSMKCRYHVDELWFHEPSKAENTNEGLYSPFEDAGFNVLPREDGTWAVPPRTVDMPDEICRVFAGPLKHTLEPCYGFVVQERDYPGRIELSDVVKARLMSDENKAFLLGRGIANPLTLLSQLQHGTPSVDLVDGVLTSADVMTESKSGRRITILGDTCDSRAVAKLAVGSDVLVHECTNAYIDSMDAGHTTREEVEAATYCHGHSTPHGAGRFAHAVQCDQLVLTHFSRRYKDDCSMEPVMERIKHQVREHFTTGTIECAHDLELILVPMPKAVKYNDAQKAFEIASAAADASKAVAIAYYKAHGAVLAALPERSRRLLGLD</sequence>
<keyword evidence="7" id="KW-0378">Hydrolase</keyword>
<evidence type="ECO:0000256" key="6">
    <source>
        <dbReference type="ARBA" id="ARBA00022759"/>
    </source>
</evidence>
<dbReference type="GO" id="GO:0046872">
    <property type="term" value="F:metal ion binding"/>
    <property type="evidence" value="ECO:0007669"/>
    <property type="project" value="UniProtKB-KW"/>
</dbReference>
<evidence type="ECO:0000256" key="2">
    <source>
        <dbReference type="ARBA" id="ARBA00011738"/>
    </source>
</evidence>
<keyword evidence="11" id="KW-1185">Reference proteome</keyword>
<dbReference type="GO" id="GO:0042781">
    <property type="term" value="F:3'-tRNA processing endoribonuclease activity"/>
    <property type="evidence" value="ECO:0007669"/>
    <property type="project" value="TreeGrafter"/>
</dbReference>
<keyword evidence="3" id="KW-0819">tRNA processing</keyword>
<proteinExistence type="inferred from homology"/>
<evidence type="ECO:0000256" key="3">
    <source>
        <dbReference type="ARBA" id="ARBA00022694"/>
    </source>
</evidence>
<dbReference type="InterPro" id="IPR036866">
    <property type="entry name" value="RibonucZ/Hydroxyglut_hydro"/>
</dbReference>
<dbReference type="AlphaFoldDB" id="A0A485KR74"/>
<evidence type="ECO:0000313" key="10">
    <source>
        <dbReference type="EMBL" id="VFT87595.1"/>
    </source>
</evidence>
<dbReference type="PANTHER" id="PTHR46018">
    <property type="entry name" value="ZINC PHOSPHODIESTERASE ELAC PROTEIN 1"/>
    <property type="match status" value="1"/>
</dbReference>
<dbReference type="EMBL" id="VJMH01005227">
    <property type="protein sequence ID" value="KAF0698631.1"/>
    <property type="molecule type" value="Genomic_DNA"/>
</dbReference>
<dbReference type="EMBL" id="CAADRA010005248">
    <property type="protein sequence ID" value="VFT87595.1"/>
    <property type="molecule type" value="Genomic_DNA"/>
</dbReference>
<reference evidence="9" key="2">
    <citation type="submission" date="2019-06" db="EMBL/GenBank/DDBJ databases">
        <title>Genomics analysis of Aphanomyces spp. identifies a new class of oomycete effector associated with host adaptation.</title>
        <authorList>
            <person name="Gaulin E."/>
        </authorList>
    </citation>
    <scope>NUCLEOTIDE SEQUENCE</scope>
    <source>
        <strain evidence="9">CBS 578.67</strain>
    </source>
</reference>
<evidence type="ECO:0000256" key="7">
    <source>
        <dbReference type="ARBA" id="ARBA00022801"/>
    </source>
</evidence>
<dbReference type="PANTHER" id="PTHR46018:SF2">
    <property type="entry name" value="ZINC PHOSPHODIESTERASE ELAC PROTEIN 1"/>
    <property type="match status" value="1"/>
</dbReference>
<keyword evidence="4" id="KW-0540">Nuclease</keyword>
<dbReference type="OrthoDB" id="527344at2759"/>
<evidence type="ECO:0000256" key="5">
    <source>
        <dbReference type="ARBA" id="ARBA00022723"/>
    </source>
</evidence>
<dbReference type="InterPro" id="IPR013471">
    <property type="entry name" value="RNase_Z/BN"/>
</dbReference>
<keyword evidence="8" id="KW-0862">Zinc</keyword>
<dbReference type="Gene3D" id="3.60.15.10">
    <property type="entry name" value="Ribonuclease Z/Hydroxyacylglutathione hydrolase-like"/>
    <property type="match status" value="1"/>
</dbReference>
<accession>A0A485KR74</accession>
<evidence type="ECO:0000256" key="8">
    <source>
        <dbReference type="ARBA" id="ARBA00022833"/>
    </source>
</evidence>
<dbReference type="Proteomes" id="UP000332933">
    <property type="component" value="Unassembled WGS sequence"/>
</dbReference>
<evidence type="ECO:0000256" key="1">
    <source>
        <dbReference type="ARBA" id="ARBA00001947"/>
    </source>
</evidence>
<evidence type="ECO:0000256" key="4">
    <source>
        <dbReference type="ARBA" id="ARBA00022722"/>
    </source>
</evidence>
<evidence type="ECO:0000313" key="9">
    <source>
        <dbReference type="EMBL" id="KAF0698631.1"/>
    </source>
</evidence>
<keyword evidence="6" id="KW-0255">Endonuclease</keyword>
<keyword evidence="5" id="KW-0479">Metal-binding</keyword>
<comment type="cofactor">
    <cofactor evidence="1">
        <name>Zn(2+)</name>
        <dbReference type="ChEBI" id="CHEBI:29105"/>
    </cofactor>
</comment>
<gene>
    <name evidence="10" type="primary">Aste57867_10725</name>
    <name evidence="9" type="ORF">As57867_010685</name>
    <name evidence="10" type="ORF">ASTE57867_10725</name>
</gene>
<dbReference type="CDD" id="cd07717">
    <property type="entry name" value="RNaseZ_ZiPD-like_MBL-fold"/>
    <property type="match status" value="1"/>
</dbReference>
<dbReference type="GO" id="GO:0005634">
    <property type="term" value="C:nucleus"/>
    <property type="evidence" value="ECO:0007669"/>
    <property type="project" value="TreeGrafter"/>
</dbReference>
<reference evidence="10 11" key="1">
    <citation type="submission" date="2019-03" db="EMBL/GenBank/DDBJ databases">
        <authorList>
            <person name="Gaulin E."/>
            <person name="Dumas B."/>
        </authorList>
    </citation>
    <scope>NUCLEOTIDE SEQUENCE [LARGE SCALE GENOMIC DNA]</scope>
    <source>
        <strain evidence="10">CBS 568.67</strain>
    </source>
</reference>
<protein>
    <submittedName>
        <fullName evidence="10">Aste57867_10725 protein</fullName>
    </submittedName>
</protein>
<organism evidence="10 11">
    <name type="scientific">Aphanomyces stellatus</name>
    <dbReference type="NCBI Taxonomy" id="120398"/>
    <lineage>
        <taxon>Eukaryota</taxon>
        <taxon>Sar</taxon>
        <taxon>Stramenopiles</taxon>
        <taxon>Oomycota</taxon>
        <taxon>Saprolegniomycetes</taxon>
        <taxon>Saprolegniales</taxon>
        <taxon>Verrucalvaceae</taxon>
        <taxon>Aphanomyces</taxon>
    </lineage>
</organism>
<evidence type="ECO:0000313" key="11">
    <source>
        <dbReference type="Proteomes" id="UP000332933"/>
    </source>
</evidence>
<dbReference type="SUPFAM" id="SSF56281">
    <property type="entry name" value="Metallo-hydrolase/oxidoreductase"/>
    <property type="match status" value="1"/>
</dbReference>